<dbReference type="InterPro" id="IPR011991">
    <property type="entry name" value="ArsR-like_HTH"/>
</dbReference>
<gene>
    <name evidence="2" type="ORF">SDC9_95007</name>
</gene>
<accession>A0A645ABP1</accession>
<dbReference type="SUPFAM" id="SSF46785">
    <property type="entry name" value="Winged helix' DNA-binding domain"/>
    <property type="match status" value="1"/>
</dbReference>
<evidence type="ECO:0000313" key="2">
    <source>
        <dbReference type="EMBL" id="MPM48283.1"/>
    </source>
</evidence>
<dbReference type="SMART" id="SM00347">
    <property type="entry name" value="HTH_MARR"/>
    <property type="match status" value="1"/>
</dbReference>
<name>A0A645ABP1_9ZZZZ</name>
<protein>
    <recommendedName>
        <fullName evidence="1">HTH marR-type domain-containing protein</fullName>
    </recommendedName>
</protein>
<dbReference type="GO" id="GO:0006950">
    <property type="term" value="P:response to stress"/>
    <property type="evidence" value="ECO:0007669"/>
    <property type="project" value="TreeGrafter"/>
</dbReference>
<sequence length="166" mass="18986">MTDEFMTKLNVTLVTAYRSILKIEDEFIKRAGTPNVTSSEMHLLETIGKTRGRGRTVKEIAADLRITQPSVTAAVNRLVQKGCVERRRSTEDGRVVYIHLTRLGHKTYAVFLRFHENMVRAVAKDLNDEEKTHLLKGMIRLNAFFEKQFMEEMTGTGPQNDLSTKE</sequence>
<dbReference type="CDD" id="cd00090">
    <property type="entry name" value="HTH_ARSR"/>
    <property type="match status" value="1"/>
</dbReference>
<dbReference type="PANTHER" id="PTHR33164:SF92">
    <property type="entry name" value="MARR-FAMILY TRANSCRIPTIONAL REGULATOR"/>
    <property type="match status" value="1"/>
</dbReference>
<reference evidence="2" key="1">
    <citation type="submission" date="2019-08" db="EMBL/GenBank/DDBJ databases">
        <authorList>
            <person name="Kucharzyk K."/>
            <person name="Murdoch R.W."/>
            <person name="Higgins S."/>
            <person name="Loffler F."/>
        </authorList>
    </citation>
    <scope>NUCLEOTIDE SEQUENCE</scope>
</reference>
<dbReference type="InterPro" id="IPR036388">
    <property type="entry name" value="WH-like_DNA-bd_sf"/>
</dbReference>
<comment type="caution">
    <text evidence="2">The sequence shown here is derived from an EMBL/GenBank/DDBJ whole genome shotgun (WGS) entry which is preliminary data.</text>
</comment>
<dbReference type="PROSITE" id="PS50995">
    <property type="entry name" value="HTH_MARR_2"/>
    <property type="match status" value="1"/>
</dbReference>
<dbReference type="InterPro" id="IPR036390">
    <property type="entry name" value="WH_DNA-bd_sf"/>
</dbReference>
<organism evidence="2">
    <name type="scientific">bioreactor metagenome</name>
    <dbReference type="NCBI Taxonomy" id="1076179"/>
    <lineage>
        <taxon>unclassified sequences</taxon>
        <taxon>metagenomes</taxon>
        <taxon>ecological metagenomes</taxon>
    </lineage>
</organism>
<evidence type="ECO:0000259" key="1">
    <source>
        <dbReference type="PROSITE" id="PS50995"/>
    </source>
</evidence>
<dbReference type="InterPro" id="IPR039422">
    <property type="entry name" value="MarR/SlyA-like"/>
</dbReference>
<dbReference type="Gene3D" id="1.10.10.10">
    <property type="entry name" value="Winged helix-like DNA-binding domain superfamily/Winged helix DNA-binding domain"/>
    <property type="match status" value="1"/>
</dbReference>
<proteinExistence type="predicted"/>
<dbReference type="PANTHER" id="PTHR33164">
    <property type="entry name" value="TRANSCRIPTIONAL REGULATOR, MARR FAMILY"/>
    <property type="match status" value="1"/>
</dbReference>
<dbReference type="EMBL" id="VSSQ01012034">
    <property type="protein sequence ID" value="MPM48283.1"/>
    <property type="molecule type" value="Genomic_DNA"/>
</dbReference>
<dbReference type="InterPro" id="IPR000835">
    <property type="entry name" value="HTH_MarR-typ"/>
</dbReference>
<dbReference type="AlphaFoldDB" id="A0A645ABP1"/>
<dbReference type="Pfam" id="PF12802">
    <property type="entry name" value="MarR_2"/>
    <property type="match status" value="1"/>
</dbReference>
<dbReference type="GO" id="GO:0003700">
    <property type="term" value="F:DNA-binding transcription factor activity"/>
    <property type="evidence" value="ECO:0007669"/>
    <property type="project" value="InterPro"/>
</dbReference>
<feature type="domain" description="HTH marR-type" evidence="1">
    <location>
        <begin position="6"/>
        <end position="143"/>
    </location>
</feature>